<gene>
    <name evidence="11" type="ORF">NBG84_11095</name>
</gene>
<evidence type="ECO:0000256" key="4">
    <source>
        <dbReference type="ARBA" id="ARBA00022960"/>
    </source>
</evidence>
<keyword evidence="9" id="KW-1133">Transmembrane helix</keyword>
<keyword evidence="5" id="KW-0573">Peptidoglycan synthesis</keyword>
<feature type="region of interest" description="Disordered" evidence="8">
    <location>
        <begin position="320"/>
        <end position="342"/>
    </location>
</feature>
<comment type="caution">
    <text evidence="11">The sequence shown here is derived from an EMBL/GenBank/DDBJ whole genome shotgun (WGS) entry which is preliminary data.</text>
</comment>
<comment type="similarity">
    <text evidence="1 7">Belongs to the peptidase S11 family.</text>
</comment>
<feature type="compositionally biased region" description="Basic and acidic residues" evidence="8">
    <location>
        <begin position="320"/>
        <end position="332"/>
    </location>
</feature>
<evidence type="ECO:0000313" key="11">
    <source>
        <dbReference type="EMBL" id="MCM2388830.1"/>
    </source>
</evidence>
<evidence type="ECO:0000256" key="1">
    <source>
        <dbReference type="ARBA" id="ARBA00007164"/>
    </source>
</evidence>
<keyword evidence="3" id="KW-0378">Hydrolase</keyword>
<keyword evidence="11" id="KW-0645">Protease</keyword>
<keyword evidence="4" id="KW-0133">Cell shape</keyword>
<dbReference type="PRINTS" id="PR00725">
    <property type="entry name" value="DADACBPTASE1"/>
</dbReference>
<keyword evidence="6" id="KW-0961">Cell wall biogenesis/degradation</keyword>
<organism evidence="11 12">
    <name type="scientific">Streptomyces albipurpureus</name>
    <dbReference type="NCBI Taxonomy" id="2897419"/>
    <lineage>
        <taxon>Bacteria</taxon>
        <taxon>Bacillati</taxon>
        <taxon>Actinomycetota</taxon>
        <taxon>Actinomycetes</taxon>
        <taxon>Kitasatosporales</taxon>
        <taxon>Streptomycetaceae</taxon>
        <taxon>Streptomyces</taxon>
    </lineage>
</organism>
<keyword evidence="12" id="KW-1185">Reference proteome</keyword>
<dbReference type="Pfam" id="PF00768">
    <property type="entry name" value="Peptidase_S11"/>
    <property type="match status" value="1"/>
</dbReference>
<dbReference type="RefSeq" id="WP_250919180.1">
    <property type="nucleotide sequence ID" value="NZ_JAMQAW010000009.1"/>
</dbReference>
<dbReference type="InterPro" id="IPR012338">
    <property type="entry name" value="Beta-lactam/transpept-like"/>
</dbReference>
<keyword evidence="9" id="KW-0472">Membrane</keyword>
<sequence length="342" mass="35905">MLVQSDHRPPPDRRPLKRVPALVLWGAVAALVLTALGGWLVSSQTARDGDEKLTASSKVTGSLSLPWPAGGQASVVDTGSGRSGTSGEQKAVPIASVTKVMTAYVILMNHPLQEGESGPLITVDQKAQDESGSRDESTVYVAAGQEFTQRQLLEMLLLPSGNNIARLLARWDAGSEQAFAAKMNRAAADLRMTRTNYTGASGFEPTNKSTSNDQLRLARAVMRDPVFRTIVASREVTIGGTTGTIANTNKLLGTEGIIGIKTGSSTPAGGALMWAAETGREAGSGLILGVVLHQRPNTTPAQGLQAAFDTTERLAATARREAGAAVQGDRRQASLALHGDTR</sequence>
<evidence type="ECO:0000313" key="12">
    <source>
        <dbReference type="Proteomes" id="UP001431429"/>
    </source>
</evidence>
<feature type="region of interest" description="Disordered" evidence="8">
    <location>
        <begin position="64"/>
        <end position="90"/>
    </location>
</feature>
<name>A0ABT0UK47_9ACTN</name>
<evidence type="ECO:0000256" key="9">
    <source>
        <dbReference type="SAM" id="Phobius"/>
    </source>
</evidence>
<dbReference type="PANTHER" id="PTHR21581">
    <property type="entry name" value="D-ALANYL-D-ALANINE CARBOXYPEPTIDASE"/>
    <property type="match status" value="1"/>
</dbReference>
<dbReference type="Proteomes" id="UP001431429">
    <property type="component" value="Unassembled WGS sequence"/>
</dbReference>
<reference evidence="11" key="1">
    <citation type="submission" date="2022-06" db="EMBL/GenBank/DDBJ databases">
        <title>Genome public.</title>
        <authorList>
            <person name="Sun Q."/>
        </authorList>
    </citation>
    <scope>NUCLEOTIDE SEQUENCE</scope>
    <source>
        <strain evidence="11">CWNU-1</strain>
    </source>
</reference>
<feature type="domain" description="Peptidase S11 D-alanyl-D-alanine carboxypeptidase A N-terminal" evidence="10">
    <location>
        <begin position="72"/>
        <end position="280"/>
    </location>
</feature>
<dbReference type="InterPro" id="IPR001967">
    <property type="entry name" value="Peptidase_S11_N"/>
</dbReference>
<evidence type="ECO:0000256" key="2">
    <source>
        <dbReference type="ARBA" id="ARBA00022729"/>
    </source>
</evidence>
<evidence type="ECO:0000256" key="3">
    <source>
        <dbReference type="ARBA" id="ARBA00022801"/>
    </source>
</evidence>
<keyword evidence="11" id="KW-0121">Carboxypeptidase</keyword>
<dbReference type="InterPro" id="IPR018044">
    <property type="entry name" value="Peptidase_S11"/>
</dbReference>
<keyword evidence="9" id="KW-0812">Transmembrane</keyword>
<evidence type="ECO:0000256" key="8">
    <source>
        <dbReference type="SAM" id="MobiDB-lite"/>
    </source>
</evidence>
<keyword evidence="2" id="KW-0732">Signal</keyword>
<evidence type="ECO:0000259" key="10">
    <source>
        <dbReference type="Pfam" id="PF00768"/>
    </source>
</evidence>
<protein>
    <submittedName>
        <fullName evidence="11">D-alanyl-D-alanine carboxypeptidase</fullName>
    </submittedName>
</protein>
<dbReference type="SUPFAM" id="SSF56601">
    <property type="entry name" value="beta-lactamase/transpeptidase-like"/>
    <property type="match status" value="1"/>
</dbReference>
<evidence type="ECO:0000256" key="5">
    <source>
        <dbReference type="ARBA" id="ARBA00022984"/>
    </source>
</evidence>
<dbReference type="PANTHER" id="PTHR21581:SF33">
    <property type="entry name" value="D-ALANYL-D-ALANINE CARBOXYPEPTIDASE DACB"/>
    <property type="match status" value="1"/>
</dbReference>
<evidence type="ECO:0000256" key="7">
    <source>
        <dbReference type="RuleBase" id="RU004016"/>
    </source>
</evidence>
<feature type="transmembrane region" description="Helical" evidence="9">
    <location>
        <begin position="21"/>
        <end position="41"/>
    </location>
</feature>
<dbReference type="EMBL" id="JAMQAW010000009">
    <property type="protein sequence ID" value="MCM2388830.1"/>
    <property type="molecule type" value="Genomic_DNA"/>
</dbReference>
<evidence type="ECO:0000256" key="6">
    <source>
        <dbReference type="ARBA" id="ARBA00023316"/>
    </source>
</evidence>
<proteinExistence type="inferred from homology"/>
<accession>A0ABT0UK47</accession>
<dbReference type="Gene3D" id="3.40.710.10">
    <property type="entry name" value="DD-peptidase/beta-lactamase superfamily"/>
    <property type="match status" value="1"/>
</dbReference>
<dbReference type="GO" id="GO:0004180">
    <property type="term" value="F:carboxypeptidase activity"/>
    <property type="evidence" value="ECO:0007669"/>
    <property type="project" value="UniProtKB-KW"/>
</dbReference>